<dbReference type="Gene3D" id="2.40.50.140">
    <property type="entry name" value="Nucleic acid-binding proteins"/>
    <property type="match status" value="1"/>
</dbReference>
<proteinExistence type="inferred from homology"/>
<dbReference type="InterPro" id="IPR012340">
    <property type="entry name" value="NA-bd_OB-fold"/>
</dbReference>
<keyword evidence="2" id="KW-0699">rRNA-binding</keyword>
<dbReference type="EMBL" id="VSSQ01000115">
    <property type="protein sequence ID" value="MPL78338.1"/>
    <property type="molecule type" value="Genomic_DNA"/>
</dbReference>
<comment type="similarity">
    <text evidence="1">Belongs to the universal ribosomal protein uS17 family.</text>
</comment>
<dbReference type="AlphaFoldDB" id="A0A644UH71"/>
<dbReference type="PANTHER" id="PTHR10744:SF1">
    <property type="entry name" value="SMALL RIBOSOMAL SUBUNIT PROTEIN US17M"/>
    <property type="match status" value="1"/>
</dbReference>
<dbReference type="GO" id="GO:0003735">
    <property type="term" value="F:structural constituent of ribosome"/>
    <property type="evidence" value="ECO:0007669"/>
    <property type="project" value="InterPro"/>
</dbReference>
<reference evidence="6" key="1">
    <citation type="submission" date="2019-08" db="EMBL/GenBank/DDBJ databases">
        <authorList>
            <person name="Kucharzyk K."/>
            <person name="Murdoch R.W."/>
            <person name="Higgins S."/>
            <person name="Loffler F."/>
        </authorList>
    </citation>
    <scope>NUCLEOTIDE SEQUENCE</scope>
</reference>
<dbReference type="InterPro" id="IPR019984">
    <property type="entry name" value="Ribosomal_uS17_bact/chlr"/>
</dbReference>
<evidence type="ECO:0000256" key="1">
    <source>
        <dbReference type="ARBA" id="ARBA00010254"/>
    </source>
</evidence>
<dbReference type="HAMAP" id="MF_01345_B">
    <property type="entry name" value="Ribosomal_uS17_B"/>
    <property type="match status" value="1"/>
</dbReference>
<dbReference type="PROSITE" id="PS00056">
    <property type="entry name" value="RIBOSOMAL_S17"/>
    <property type="match status" value="1"/>
</dbReference>
<dbReference type="NCBIfam" id="TIGR03635">
    <property type="entry name" value="uS17_bact"/>
    <property type="match status" value="1"/>
</dbReference>
<sequence>MERNLRKERIGVVVSSKMDKSIVVAVKRKVKHPIYGKFVNKTTKFVAHDEKNECSEGDTIRIMETRPLSKTKRWRLVEIVEKVK</sequence>
<evidence type="ECO:0000256" key="3">
    <source>
        <dbReference type="ARBA" id="ARBA00022884"/>
    </source>
</evidence>
<dbReference type="SUPFAM" id="SSF50249">
    <property type="entry name" value="Nucleic acid-binding proteins"/>
    <property type="match status" value="1"/>
</dbReference>
<accession>A0A644UH71</accession>
<dbReference type="InterPro" id="IPR000266">
    <property type="entry name" value="Ribosomal_uS17"/>
</dbReference>
<gene>
    <name evidence="6" type="primary">rpsQ_10</name>
    <name evidence="6" type="ORF">SDC9_24202</name>
</gene>
<dbReference type="Pfam" id="PF00366">
    <property type="entry name" value="Ribosomal_S17"/>
    <property type="match status" value="1"/>
</dbReference>
<dbReference type="GO" id="GO:0022627">
    <property type="term" value="C:cytosolic small ribosomal subunit"/>
    <property type="evidence" value="ECO:0007669"/>
    <property type="project" value="TreeGrafter"/>
</dbReference>
<dbReference type="InterPro" id="IPR019979">
    <property type="entry name" value="Ribosomal_uS17_CS"/>
</dbReference>
<evidence type="ECO:0000256" key="2">
    <source>
        <dbReference type="ARBA" id="ARBA00022730"/>
    </source>
</evidence>
<dbReference type="FunFam" id="2.40.50.140:FF:000123">
    <property type="entry name" value="30S ribosomal protein S17"/>
    <property type="match status" value="1"/>
</dbReference>
<dbReference type="PANTHER" id="PTHR10744">
    <property type="entry name" value="40S RIBOSOMAL PROTEIN S11 FAMILY MEMBER"/>
    <property type="match status" value="1"/>
</dbReference>
<keyword evidence="4 6" id="KW-0689">Ribosomal protein</keyword>
<dbReference type="NCBIfam" id="NF004123">
    <property type="entry name" value="PRK05610.1"/>
    <property type="match status" value="1"/>
</dbReference>
<protein>
    <submittedName>
        <fullName evidence="6">30S ribosomal protein S17</fullName>
    </submittedName>
</protein>
<name>A0A644UH71_9ZZZZ</name>
<dbReference type="CDD" id="cd00364">
    <property type="entry name" value="Ribosomal_uS17"/>
    <property type="match status" value="1"/>
</dbReference>
<dbReference type="GO" id="GO:0019843">
    <property type="term" value="F:rRNA binding"/>
    <property type="evidence" value="ECO:0007669"/>
    <property type="project" value="UniProtKB-KW"/>
</dbReference>
<evidence type="ECO:0000313" key="6">
    <source>
        <dbReference type="EMBL" id="MPL78338.1"/>
    </source>
</evidence>
<dbReference type="GO" id="GO:0006412">
    <property type="term" value="P:translation"/>
    <property type="evidence" value="ECO:0007669"/>
    <property type="project" value="InterPro"/>
</dbReference>
<keyword evidence="5" id="KW-0687">Ribonucleoprotein</keyword>
<organism evidence="6">
    <name type="scientific">bioreactor metagenome</name>
    <dbReference type="NCBI Taxonomy" id="1076179"/>
    <lineage>
        <taxon>unclassified sequences</taxon>
        <taxon>metagenomes</taxon>
        <taxon>ecological metagenomes</taxon>
    </lineage>
</organism>
<keyword evidence="3" id="KW-0694">RNA-binding</keyword>
<dbReference type="PRINTS" id="PR00973">
    <property type="entry name" value="RIBOSOMALS17"/>
</dbReference>
<evidence type="ECO:0000256" key="5">
    <source>
        <dbReference type="ARBA" id="ARBA00023274"/>
    </source>
</evidence>
<evidence type="ECO:0000256" key="4">
    <source>
        <dbReference type="ARBA" id="ARBA00022980"/>
    </source>
</evidence>
<comment type="caution">
    <text evidence="6">The sequence shown here is derived from an EMBL/GenBank/DDBJ whole genome shotgun (WGS) entry which is preliminary data.</text>
</comment>